<dbReference type="CDD" id="cd06587">
    <property type="entry name" value="VOC"/>
    <property type="match status" value="1"/>
</dbReference>
<dbReference type="GO" id="GO:0051213">
    <property type="term" value="F:dioxygenase activity"/>
    <property type="evidence" value="ECO:0007669"/>
    <property type="project" value="UniProtKB-KW"/>
</dbReference>
<dbReference type="Proteomes" id="UP000070134">
    <property type="component" value="Chromosome"/>
</dbReference>
<sequence length="123" mass="13831">MAPLIQYHATVLGSPDPQTAARFYANLLGWELGDDEREWATVLDPAGGRQLSFQLEEDFERPVWPEKPGQQQMMMHLDLLVTDLAKAAEHAAECGAERAPHQPQDDVVVFFDPDGHPFCLFEN</sequence>
<dbReference type="InterPro" id="IPR037523">
    <property type="entry name" value="VOC_core"/>
</dbReference>
<dbReference type="EMBL" id="CP014518">
    <property type="protein sequence ID" value="AMM32241.1"/>
    <property type="molecule type" value="Genomic_DNA"/>
</dbReference>
<evidence type="ECO:0000313" key="3">
    <source>
        <dbReference type="Proteomes" id="UP000070134"/>
    </source>
</evidence>
<dbReference type="OrthoDB" id="1645442at2"/>
<dbReference type="AlphaFoldDB" id="A0A127A054"/>
<gene>
    <name evidence="2" type="ORF">SA2016_1564</name>
</gene>
<dbReference type="Gene3D" id="3.10.180.10">
    <property type="entry name" value="2,3-Dihydroxybiphenyl 1,2-Dioxygenase, domain 1"/>
    <property type="match status" value="1"/>
</dbReference>
<dbReference type="KEGG" id="satk:SA2016_1564"/>
<dbReference type="PATRIC" id="fig|37927.3.peg.1612"/>
<name>A0A127A054_9MICC</name>
<reference evidence="2 3" key="1">
    <citation type="submission" date="2016-02" db="EMBL/GenBank/DDBJ databases">
        <title>Complete genome of Sinomonas atrocyanea KCTC 3377.</title>
        <authorList>
            <person name="Kim K.M."/>
        </authorList>
    </citation>
    <scope>NUCLEOTIDE SEQUENCE [LARGE SCALE GENOMIC DNA]</scope>
    <source>
        <strain evidence="2 3">KCTC 3377</strain>
    </source>
</reference>
<dbReference type="PANTHER" id="PTHR35908:SF1">
    <property type="entry name" value="CONSERVED PROTEIN"/>
    <property type="match status" value="1"/>
</dbReference>
<evidence type="ECO:0000259" key="1">
    <source>
        <dbReference type="PROSITE" id="PS51819"/>
    </source>
</evidence>
<dbReference type="SUPFAM" id="SSF54593">
    <property type="entry name" value="Glyoxalase/Bleomycin resistance protein/Dihydroxybiphenyl dioxygenase"/>
    <property type="match status" value="1"/>
</dbReference>
<accession>A0A127A054</accession>
<dbReference type="RefSeq" id="WP_066497096.1">
    <property type="nucleotide sequence ID" value="NZ_BJMO01000041.1"/>
</dbReference>
<feature type="domain" description="VOC" evidence="1">
    <location>
        <begin position="6"/>
        <end position="123"/>
    </location>
</feature>
<dbReference type="STRING" id="37927.SA2016_1564"/>
<keyword evidence="3" id="KW-1185">Reference proteome</keyword>
<organism evidence="2 3">
    <name type="scientific">Sinomonas atrocyanea</name>
    <dbReference type="NCBI Taxonomy" id="37927"/>
    <lineage>
        <taxon>Bacteria</taxon>
        <taxon>Bacillati</taxon>
        <taxon>Actinomycetota</taxon>
        <taxon>Actinomycetes</taxon>
        <taxon>Micrococcales</taxon>
        <taxon>Micrococcaceae</taxon>
        <taxon>Sinomonas</taxon>
    </lineage>
</organism>
<protein>
    <submittedName>
        <fullName evidence="2">Glyoxalase/bleomycin resistance protein/dioxygenase</fullName>
    </submittedName>
</protein>
<dbReference type="PANTHER" id="PTHR35908">
    <property type="entry name" value="HYPOTHETICAL FUSION PROTEIN"/>
    <property type="match status" value="1"/>
</dbReference>
<keyword evidence="2" id="KW-0223">Dioxygenase</keyword>
<dbReference type="InterPro" id="IPR029068">
    <property type="entry name" value="Glyas_Bleomycin-R_OHBP_Dase"/>
</dbReference>
<evidence type="ECO:0000313" key="2">
    <source>
        <dbReference type="EMBL" id="AMM32241.1"/>
    </source>
</evidence>
<dbReference type="Pfam" id="PF18029">
    <property type="entry name" value="Glyoxalase_6"/>
    <property type="match status" value="1"/>
</dbReference>
<proteinExistence type="predicted"/>
<dbReference type="PROSITE" id="PS51819">
    <property type="entry name" value="VOC"/>
    <property type="match status" value="1"/>
</dbReference>
<dbReference type="InterPro" id="IPR041581">
    <property type="entry name" value="Glyoxalase_6"/>
</dbReference>
<keyword evidence="2" id="KW-0560">Oxidoreductase</keyword>